<keyword evidence="2" id="KW-1185">Reference proteome</keyword>
<dbReference type="EMBL" id="FTNV01000002">
    <property type="protein sequence ID" value="SIS17768.1"/>
    <property type="molecule type" value="Genomic_DNA"/>
</dbReference>
<proteinExistence type="predicted"/>
<gene>
    <name evidence="1" type="ORF">SAMN05421666_2253</name>
</gene>
<reference evidence="1 2" key="1">
    <citation type="submission" date="2017-01" db="EMBL/GenBank/DDBJ databases">
        <authorList>
            <person name="Mah S.A."/>
            <person name="Swanson W.J."/>
            <person name="Moy G.W."/>
            <person name="Vacquier V.D."/>
        </authorList>
    </citation>
    <scope>NUCLEOTIDE SEQUENCE [LARGE SCALE GENOMIC DNA]</scope>
    <source>
        <strain evidence="1 2">DSM 29590</strain>
    </source>
</reference>
<accession>A0A1N7GZ93</accession>
<dbReference type="Proteomes" id="UP000186019">
    <property type="component" value="Unassembled WGS sequence"/>
</dbReference>
<dbReference type="STRING" id="573024.SAMN05216208_3066"/>
<dbReference type="RefSeq" id="WP_076534025.1">
    <property type="nucleotide sequence ID" value="NZ_FOAC01000003.1"/>
</dbReference>
<evidence type="ECO:0000313" key="2">
    <source>
        <dbReference type="Proteomes" id="UP000186019"/>
    </source>
</evidence>
<organism evidence="1 2">
    <name type="scientific">Roseovarius nanhaiticus</name>
    <dbReference type="NCBI Taxonomy" id="573024"/>
    <lineage>
        <taxon>Bacteria</taxon>
        <taxon>Pseudomonadati</taxon>
        <taxon>Pseudomonadota</taxon>
        <taxon>Alphaproteobacteria</taxon>
        <taxon>Rhodobacterales</taxon>
        <taxon>Roseobacteraceae</taxon>
        <taxon>Roseovarius</taxon>
    </lineage>
</organism>
<protein>
    <recommendedName>
        <fullName evidence="3">MetA-pathway of phenol degradation</fullName>
    </recommendedName>
</protein>
<evidence type="ECO:0008006" key="3">
    <source>
        <dbReference type="Google" id="ProtNLM"/>
    </source>
</evidence>
<dbReference type="OrthoDB" id="7851054at2"/>
<sequence length="282" mass="28958">MSVLKVWGWTALSGLALGLLGVSAMGAIAQTAPGVGADIVHYEDLSPTMQARVIKKIRMVDAARQFAAHPGIPSGFAAPRGALFFGVGGSTKTQESNADSVDGSLFAGLGLPTGSDAFDAHVIANITSTSSEDFGDSGSFALKLSHRRDHDFGTFALGLGVTGLAGWGDAERGDPAASLTGSWATHVVPEAAPAFPVIVSFGVGSDVTENEKTGAFGGLGIGFTPNFSGSLGYNGRESVIGLSRVVPELDGLNLSMGINGALEDHPERRAIFTVSYTITDLF</sequence>
<name>A0A1N7GZ93_9RHOB</name>
<dbReference type="AlphaFoldDB" id="A0A1N7GZ93"/>
<evidence type="ECO:0000313" key="1">
    <source>
        <dbReference type="EMBL" id="SIS17768.1"/>
    </source>
</evidence>